<dbReference type="CDD" id="cd03360">
    <property type="entry name" value="LbH_AT_putative"/>
    <property type="match status" value="1"/>
</dbReference>
<comment type="similarity">
    <text evidence="1">Belongs to the transferase hexapeptide repeat family.</text>
</comment>
<evidence type="ECO:0000259" key="6">
    <source>
        <dbReference type="Pfam" id="PF17836"/>
    </source>
</evidence>
<feature type="site" description="Increases basicity of active site His" evidence="4">
    <location>
        <position position="135"/>
    </location>
</feature>
<dbReference type="RefSeq" id="WP_089707853.1">
    <property type="nucleotide sequence ID" value="NZ_FNII01000019.1"/>
</dbReference>
<evidence type="ECO:0000313" key="7">
    <source>
        <dbReference type="EMBL" id="SDO28579.1"/>
    </source>
</evidence>
<feature type="active site" description="Proton acceptor" evidence="4">
    <location>
        <position position="134"/>
    </location>
</feature>
<proteinExistence type="inferred from homology"/>
<organism evidence="7 8">
    <name type="scientific">Vreelandella arcis</name>
    <dbReference type="NCBI Taxonomy" id="416873"/>
    <lineage>
        <taxon>Bacteria</taxon>
        <taxon>Pseudomonadati</taxon>
        <taxon>Pseudomonadota</taxon>
        <taxon>Gammaproteobacteria</taxon>
        <taxon>Oceanospirillales</taxon>
        <taxon>Halomonadaceae</taxon>
        <taxon>Vreelandella</taxon>
    </lineage>
</organism>
<sequence>MNLAVLGARGHGKVVADAAELLGWDSVIFFDDAWPTLKTNGPWVVDGDTSTLLNRVADFDGLVVAIGNNHIRAEKQNRLSDAGGKLVTIVHPTAVISPYASIGDGVVVFGNAVVNACAVIGSGAIVNTGAVVEHDCTVGEFAHVSPNAALAGGVNLGREAWVGACASVRQLLMVGAGAIVGMGAVVTQDVPPGLTVIGSPAKMLSR</sequence>
<dbReference type="InterPro" id="IPR011004">
    <property type="entry name" value="Trimer_LpxA-like_sf"/>
</dbReference>
<keyword evidence="8" id="KW-1185">Reference proteome</keyword>
<feature type="binding site" evidence="5">
    <location>
        <position position="143"/>
    </location>
    <ligand>
        <name>acetyl-CoA</name>
        <dbReference type="ChEBI" id="CHEBI:57288"/>
    </ligand>
</feature>
<evidence type="ECO:0000256" key="2">
    <source>
        <dbReference type="ARBA" id="ARBA00022679"/>
    </source>
</evidence>
<accession>A0A1H0IAU8</accession>
<dbReference type="NCBIfam" id="TIGR03570">
    <property type="entry name" value="NeuD_NnaD"/>
    <property type="match status" value="1"/>
</dbReference>
<dbReference type="SUPFAM" id="SSF51161">
    <property type="entry name" value="Trimeric LpxA-like enzymes"/>
    <property type="match status" value="1"/>
</dbReference>
<evidence type="ECO:0000256" key="4">
    <source>
        <dbReference type="PIRSR" id="PIRSR620019-1"/>
    </source>
</evidence>
<protein>
    <submittedName>
        <fullName evidence="7">Transferase hexapeptide (Six repeat-containing protein)</fullName>
    </submittedName>
</protein>
<evidence type="ECO:0000256" key="1">
    <source>
        <dbReference type="ARBA" id="ARBA00007274"/>
    </source>
</evidence>
<dbReference type="PROSITE" id="PS00101">
    <property type="entry name" value="HEXAPEP_TRANSFERASES"/>
    <property type="match status" value="1"/>
</dbReference>
<evidence type="ECO:0000313" key="8">
    <source>
        <dbReference type="Proteomes" id="UP000199677"/>
    </source>
</evidence>
<dbReference type="AlphaFoldDB" id="A0A1H0IAU8"/>
<dbReference type="Pfam" id="PF17836">
    <property type="entry name" value="PglD_N"/>
    <property type="match status" value="1"/>
</dbReference>
<dbReference type="Proteomes" id="UP000199677">
    <property type="component" value="Unassembled WGS sequence"/>
</dbReference>
<dbReference type="EMBL" id="FNII01000019">
    <property type="protein sequence ID" value="SDO28579.1"/>
    <property type="molecule type" value="Genomic_DNA"/>
</dbReference>
<evidence type="ECO:0000256" key="3">
    <source>
        <dbReference type="ARBA" id="ARBA00022737"/>
    </source>
</evidence>
<gene>
    <name evidence="7" type="ORF">SAMN04487951_11928</name>
</gene>
<dbReference type="InterPro" id="IPR050179">
    <property type="entry name" value="Trans_hexapeptide_repeat"/>
</dbReference>
<keyword evidence="2 7" id="KW-0808">Transferase</keyword>
<feature type="binding site" evidence="5">
    <location>
        <begin position="31"/>
        <end position="32"/>
    </location>
    <ligand>
        <name>substrate</name>
    </ligand>
</feature>
<evidence type="ECO:0000256" key="5">
    <source>
        <dbReference type="PIRSR" id="PIRSR620019-2"/>
    </source>
</evidence>
<feature type="domain" description="PglD N-terminal" evidence="6">
    <location>
        <begin position="2"/>
        <end position="79"/>
    </location>
</feature>
<name>A0A1H0IAU8_9GAMM</name>
<reference evidence="8" key="1">
    <citation type="submission" date="2016-10" db="EMBL/GenBank/DDBJ databases">
        <authorList>
            <person name="Varghese N."/>
            <person name="Submissions S."/>
        </authorList>
    </citation>
    <scope>NUCLEOTIDE SEQUENCE [LARGE SCALE GENOMIC DNA]</scope>
    <source>
        <strain evidence="8">CGMCC 1.6494</strain>
    </source>
</reference>
<dbReference type="InterPro" id="IPR018357">
    <property type="entry name" value="Hexapep_transf_CS"/>
</dbReference>
<keyword evidence="3" id="KW-0677">Repeat</keyword>
<dbReference type="OrthoDB" id="9794407at2"/>
<dbReference type="InterPro" id="IPR020019">
    <property type="entry name" value="AcTrfase_PglD-like"/>
</dbReference>
<dbReference type="PANTHER" id="PTHR43300">
    <property type="entry name" value="ACETYLTRANSFERASE"/>
    <property type="match status" value="1"/>
</dbReference>
<dbReference type="STRING" id="416873.SAMN04487951_11928"/>
<dbReference type="PANTHER" id="PTHR43300:SF7">
    <property type="entry name" value="UDP-N-ACETYLBACILLOSAMINE N-ACETYLTRANSFERASE"/>
    <property type="match status" value="1"/>
</dbReference>
<dbReference type="GO" id="GO:0016740">
    <property type="term" value="F:transferase activity"/>
    <property type="evidence" value="ECO:0007669"/>
    <property type="project" value="UniProtKB-KW"/>
</dbReference>
<dbReference type="Gene3D" id="3.40.50.20">
    <property type="match status" value="1"/>
</dbReference>
<dbReference type="Gene3D" id="2.160.10.10">
    <property type="entry name" value="Hexapeptide repeat proteins"/>
    <property type="match status" value="1"/>
</dbReference>
<dbReference type="InterPro" id="IPR041561">
    <property type="entry name" value="PglD_N"/>
</dbReference>
<feature type="binding site" evidence="5">
    <location>
        <position position="67"/>
    </location>
    <ligand>
        <name>substrate</name>
    </ligand>
</feature>